<reference evidence="5" key="2">
    <citation type="journal article" date="2012" name="PLoS ONE">
        <title>A Deeply Branching Thermophilic Bacterium with an Ancient Acetyl-CoA Pathway Dominates a Subsurface Ecosystem.</title>
        <authorList>
            <person name="Takami H."/>
            <person name="Noguchi H."/>
            <person name="Takaki Y."/>
            <person name="Uchiyama I."/>
            <person name="Toyoda A."/>
            <person name="Nishi S."/>
            <person name="Chee G.-J."/>
            <person name="Arai W."/>
            <person name="Nunoura T."/>
            <person name="Itoh T."/>
            <person name="Hattori M."/>
            <person name="Takai K."/>
        </authorList>
    </citation>
    <scope>NUCLEOTIDE SEQUENCE</scope>
</reference>
<gene>
    <name evidence="5" type="ORF">HGMM_OP4C374</name>
</gene>
<keyword evidence="4" id="KW-0472">Membrane</keyword>
<reference evidence="5" key="1">
    <citation type="journal article" date="2005" name="Environ. Microbiol.">
        <title>Genetic and functional properties of uncultivated thermophilic crenarchaeotes from a subsurface gold mine as revealed by analysis of genome fragments.</title>
        <authorList>
            <person name="Nunoura T."/>
            <person name="Hirayama H."/>
            <person name="Takami H."/>
            <person name="Oida H."/>
            <person name="Nishi S."/>
            <person name="Shimamura S."/>
            <person name="Suzuki Y."/>
            <person name="Inagaki F."/>
            <person name="Takai K."/>
            <person name="Nealson K.H."/>
            <person name="Horikoshi K."/>
        </authorList>
    </citation>
    <scope>NUCLEOTIDE SEQUENCE</scope>
</reference>
<evidence type="ECO:0000256" key="3">
    <source>
        <dbReference type="ARBA" id="ARBA00022989"/>
    </source>
</evidence>
<evidence type="ECO:0000256" key="1">
    <source>
        <dbReference type="ARBA" id="ARBA00004167"/>
    </source>
</evidence>
<accession>H5ST88</accession>
<protein>
    <submittedName>
        <fullName evidence="5">Uncharacterized protein</fullName>
    </submittedName>
</protein>
<dbReference type="PANTHER" id="PTHR21419:SF23">
    <property type="entry name" value="PROTEIN DEFECTIVE IN EXINE FORMATION 1"/>
    <property type="match status" value="1"/>
</dbReference>
<dbReference type="InterPro" id="IPR045232">
    <property type="entry name" value="FAM234"/>
</dbReference>
<dbReference type="AlphaFoldDB" id="H5ST88"/>
<dbReference type="SUPFAM" id="SSF69318">
    <property type="entry name" value="Integrin alpha N-terminal domain"/>
    <property type="match status" value="1"/>
</dbReference>
<keyword evidence="3" id="KW-1133">Transmembrane helix</keyword>
<organism evidence="5">
    <name type="scientific">Acetithermum autotrophicum</name>
    <dbReference type="NCBI Taxonomy" id="1446466"/>
    <lineage>
        <taxon>Bacteria</taxon>
        <taxon>Candidatus Bipolaricaulota</taxon>
        <taxon>Candidatus Acetithermum</taxon>
    </lineage>
</organism>
<dbReference type="InterPro" id="IPR028994">
    <property type="entry name" value="Integrin_alpha_N"/>
</dbReference>
<evidence type="ECO:0000256" key="2">
    <source>
        <dbReference type="ARBA" id="ARBA00022692"/>
    </source>
</evidence>
<dbReference type="EMBL" id="AP011803">
    <property type="protein sequence ID" value="BAL59738.1"/>
    <property type="molecule type" value="Genomic_DNA"/>
</dbReference>
<evidence type="ECO:0000313" key="5">
    <source>
        <dbReference type="EMBL" id="BAL59738.1"/>
    </source>
</evidence>
<comment type="subcellular location">
    <subcellularLocation>
        <location evidence="1">Membrane</location>
        <topology evidence="1">Single-pass membrane protein</topology>
    </subcellularLocation>
</comment>
<sequence>MLDAPSGQILWKFSVPTNQLRTHPEERNEDRFEALSNLTGFFVSVAIADLDRDGHKEVLYLIEKEGKVGFLDALSGQQLAEPYTLPARDARSITVIDQSLIVIDLGEFLYGFTGKPGSLQIAWRFRKLGRTSLVGDIGSYDLDGDGKQEILVGGTGAIYILNQSGKLIGSEFRTTDTTIAIQGAQLWSGQRVIVAVHLAQGVQDGNLFVLSPEGRLLWRFTNPHINRFVFIFLPSEAPYPILSAPLVVDLDHDGTSEILLSSGGRLYLLDANGRLIQTLDLSPHDNQQNNIFAEAIASPALYQDRVWVIASEIRGEVKSKTQRGDFSVTDMLFAVSF</sequence>
<evidence type="ECO:0000256" key="4">
    <source>
        <dbReference type="ARBA" id="ARBA00023136"/>
    </source>
</evidence>
<proteinExistence type="predicted"/>
<dbReference type="InterPro" id="IPR015943">
    <property type="entry name" value="WD40/YVTN_repeat-like_dom_sf"/>
</dbReference>
<keyword evidence="2" id="KW-0812">Transmembrane</keyword>
<dbReference type="Gene3D" id="2.130.10.10">
    <property type="entry name" value="YVTN repeat-like/Quinoprotein amine dehydrogenase"/>
    <property type="match status" value="2"/>
</dbReference>
<name>H5ST88_ACEAU</name>
<dbReference type="PANTHER" id="PTHR21419">
    <property type="match status" value="1"/>
</dbReference>
<dbReference type="GO" id="GO:0016020">
    <property type="term" value="C:membrane"/>
    <property type="evidence" value="ECO:0007669"/>
    <property type="project" value="UniProtKB-SubCell"/>
</dbReference>